<accession>A0ACC1HS98</accession>
<evidence type="ECO:0000313" key="2">
    <source>
        <dbReference type="Proteomes" id="UP001145114"/>
    </source>
</evidence>
<keyword evidence="2" id="KW-1185">Reference proteome</keyword>
<organism evidence="1 2">
    <name type="scientific">Spiromyces aspiralis</name>
    <dbReference type="NCBI Taxonomy" id="68401"/>
    <lineage>
        <taxon>Eukaryota</taxon>
        <taxon>Fungi</taxon>
        <taxon>Fungi incertae sedis</taxon>
        <taxon>Zoopagomycota</taxon>
        <taxon>Kickxellomycotina</taxon>
        <taxon>Kickxellomycetes</taxon>
        <taxon>Kickxellales</taxon>
        <taxon>Kickxellaceae</taxon>
        <taxon>Spiromyces</taxon>
    </lineage>
</organism>
<evidence type="ECO:0000313" key="1">
    <source>
        <dbReference type="EMBL" id="KAJ1678235.1"/>
    </source>
</evidence>
<comment type="caution">
    <text evidence="1">The sequence shown here is derived from an EMBL/GenBank/DDBJ whole genome shotgun (WGS) entry which is preliminary data.</text>
</comment>
<proteinExistence type="predicted"/>
<dbReference type="Proteomes" id="UP001145114">
    <property type="component" value="Unassembled WGS sequence"/>
</dbReference>
<name>A0ACC1HS98_9FUNG</name>
<sequence>MSDDIKGAEVLVEQACYLPISKTGIPCIGEVPGAPGFYLATGHSCWGILNAPGTGKAMAELILFGQAKCIDITPYRVGRFDVV</sequence>
<protein>
    <submittedName>
        <fullName evidence="1">Uncharacterized protein</fullName>
    </submittedName>
</protein>
<reference evidence="1" key="1">
    <citation type="submission" date="2022-06" db="EMBL/GenBank/DDBJ databases">
        <title>Phylogenomic reconstructions and comparative analyses of Kickxellomycotina fungi.</title>
        <authorList>
            <person name="Reynolds N.K."/>
            <person name="Stajich J.E."/>
            <person name="Barry K."/>
            <person name="Grigoriev I.V."/>
            <person name="Crous P."/>
            <person name="Smith M.E."/>
        </authorList>
    </citation>
    <scope>NUCLEOTIDE SEQUENCE</scope>
    <source>
        <strain evidence="1">RSA 2271</strain>
    </source>
</reference>
<dbReference type="EMBL" id="JAMZIH010001387">
    <property type="protein sequence ID" value="KAJ1678235.1"/>
    <property type="molecule type" value="Genomic_DNA"/>
</dbReference>
<gene>
    <name evidence="1" type="ORF">EV182_004492</name>
</gene>